<dbReference type="SUPFAM" id="SSF52210">
    <property type="entry name" value="Succinyl-CoA synthetase domains"/>
    <property type="match status" value="1"/>
</dbReference>
<dbReference type="STRING" id="1797589.A2784_02270"/>
<keyword evidence="7" id="KW-0443">Lipid metabolism</keyword>
<organism evidence="10 11">
    <name type="scientific">Candidatus Chisholmbacteria bacterium RIFCSPHIGHO2_01_FULL_48_12</name>
    <dbReference type="NCBI Taxonomy" id="1797589"/>
    <lineage>
        <taxon>Bacteria</taxon>
        <taxon>Candidatus Chisholmiibacteriota</taxon>
    </lineage>
</organism>
<evidence type="ECO:0000256" key="2">
    <source>
        <dbReference type="ARBA" id="ARBA00022490"/>
    </source>
</evidence>
<dbReference type="InterPro" id="IPR016102">
    <property type="entry name" value="Succinyl-CoA_synth-like"/>
</dbReference>
<evidence type="ECO:0000256" key="6">
    <source>
        <dbReference type="ARBA" id="ARBA00022840"/>
    </source>
</evidence>
<evidence type="ECO:0000259" key="8">
    <source>
        <dbReference type="Pfam" id="PF16114"/>
    </source>
</evidence>
<dbReference type="Pfam" id="PF24948">
    <property type="entry name" value="Citrate_synth_N"/>
    <property type="match status" value="1"/>
</dbReference>
<accession>A0A1G1VMS3</accession>
<keyword evidence="6" id="KW-0067">ATP-binding</keyword>
<evidence type="ECO:0000313" key="11">
    <source>
        <dbReference type="Proteomes" id="UP000177324"/>
    </source>
</evidence>
<dbReference type="FunFam" id="3.40.50.261:FF:000008">
    <property type="entry name" value="ATP-citrate synthase alpha chain protein"/>
    <property type="match status" value="1"/>
</dbReference>
<dbReference type="Pfam" id="PF16114">
    <property type="entry name" value="Citrate_bind"/>
    <property type="match status" value="1"/>
</dbReference>
<keyword evidence="2" id="KW-0963">Cytoplasm</keyword>
<dbReference type="GO" id="GO:0016740">
    <property type="term" value="F:transferase activity"/>
    <property type="evidence" value="ECO:0007669"/>
    <property type="project" value="UniProtKB-KW"/>
</dbReference>
<dbReference type="Gene3D" id="3.40.50.261">
    <property type="entry name" value="Succinyl-CoA synthetase domains"/>
    <property type="match status" value="1"/>
</dbReference>
<evidence type="ECO:0000256" key="7">
    <source>
        <dbReference type="ARBA" id="ARBA00023098"/>
    </source>
</evidence>
<proteinExistence type="predicted"/>
<comment type="caution">
    <text evidence="10">The sequence shown here is derived from an EMBL/GenBank/DDBJ whole genome shotgun (WGS) entry which is preliminary data.</text>
</comment>
<dbReference type="Gene3D" id="3.30.470.110">
    <property type="match status" value="1"/>
</dbReference>
<dbReference type="InterPro" id="IPR056749">
    <property type="entry name" value="Citrate_synth_N"/>
</dbReference>
<evidence type="ECO:0000259" key="9">
    <source>
        <dbReference type="Pfam" id="PF24948"/>
    </source>
</evidence>
<evidence type="ECO:0000256" key="4">
    <source>
        <dbReference type="ARBA" id="ARBA00022679"/>
    </source>
</evidence>
<dbReference type="GO" id="GO:0006629">
    <property type="term" value="P:lipid metabolic process"/>
    <property type="evidence" value="ECO:0007669"/>
    <property type="project" value="UniProtKB-KW"/>
</dbReference>
<name>A0A1G1VMS3_9BACT</name>
<dbReference type="AlphaFoldDB" id="A0A1G1VMS3"/>
<keyword evidence="5" id="KW-0547">Nucleotide-binding</keyword>
<evidence type="ECO:0000313" key="10">
    <source>
        <dbReference type="EMBL" id="OGY16706.1"/>
    </source>
</evidence>
<evidence type="ECO:0000256" key="1">
    <source>
        <dbReference type="ARBA" id="ARBA00004496"/>
    </source>
</evidence>
<dbReference type="EMBL" id="MHCH01000040">
    <property type="protein sequence ID" value="OGY16706.1"/>
    <property type="molecule type" value="Genomic_DNA"/>
</dbReference>
<dbReference type="InterPro" id="IPR032263">
    <property type="entry name" value="Citrate-bd"/>
</dbReference>
<comment type="subcellular location">
    <subcellularLocation>
        <location evidence="1">Cytoplasm</location>
    </subcellularLocation>
</comment>
<dbReference type="Proteomes" id="UP000177324">
    <property type="component" value="Unassembled WGS sequence"/>
</dbReference>
<reference evidence="10 11" key="1">
    <citation type="journal article" date="2016" name="Nat. Commun.">
        <title>Thousands of microbial genomes shed light on interconnected biogeochemical processes in an aquifer system.</title>
        <authorList>
            <person name="Anantharaman K."/>
            <person name="Brown C.T."/>
            <person name="Hug L.A."/>
            <person name="Sharon I."/>
            <person name="Castelle C.J."/>
            <person name="Probst A.J."/>
            <person name="Thomas B.C."/>
            <person name="Singh A."/>
            <person name="Wilkins M.J."/>
            <person name="Karaoz U."/>
            <person name="Brodie E.L."/>
            <person name="Williams K.H."/>
            <person name="Hubbard S.S."/>
            <person name="Banfield J.F."/>
        </authorList>
    </citation>
    <scope>NUCLEOTIDE SEQUENCE [LARGE SCALE GENOMIC DNA]</scope>
</reference>
<evidence type="ECO:0000256" key="3">
    <source>
        <dbReference type="ARBA" id="ARBA00022516"/>
    </source>
</evidence>
<dbReference type="GO" id="GO:0005737">
    <property type="term" value="C:cytoplasm"/>
    <property type="evidence" value="ECO:0007669"/>
    <property type="project" value="UniProtKB-SubCell"/>
</dbReference>
<sequence>MAQRAIREFDAKRLLGIAGRRVLVGSGAALQPMAGRLVVKSDELVGKRGKQGLVKIGNWEEIEEYLRKYRGKEVEISGVKDVLEYFLIEPYVEHEQEWFVVIRTVKEGDEILWSQKGGIEVEREKVESILVPIGEEYEGSWDFLRDLYEKFVRLDFTSLEINPLAKIDNKFVPLDVKARLDDTARFWHLKDWGEIEFPSVWGRKQLLEEKLIQELDEKSGASLKLTVLNPRGRIWLLVAGGAGSVVYADTVADLGQAKELANYGEYSGNPSTEEMYQYTKAVLGVMLREGSNTAGKKLLVGGAVANFTDVAKTFKGMIQALNEVSGELKEQGIEILVRRGGPNYEEGLAMMEQFGHESGVKTRVFGPETPMTKIVELCLR</sequence>
<keyword evidence="3" id="KW-0444">Lipid biosynthesis</keyword>
<evidence type="ECO:0000256" key="5">
    <source>
        <dbReference type="ARBA" id="ARBA00022741"/>
    </source>
</evidence>
<protein>
    <submittedName>
        <fullName evidence="10">Uncharacterized protein</fullName>
    </submittedName>
</protein>
<keyword evidence="4" id="KW-0808">Transferase</keyword>
<dbReference type="GO" id="GO:0005524">
    <property type="term" value="F:ATP binding"/>
    <property type="evidence" value="ECO:0007669"/>
    <property type="project" value="UniProtKB-KW"/>
</dbReference>
<feature type="domain" description="ATP-citrate synthase ATP-grasp" evidence="9">
    <location>
        <begin position="35"/>
        <end position="137"/>
    </location>
</feature>
<dbReference type="SUPFAM" id="SSF56059">
    <property type="entry name" value="Glutathione synthetase ATP-binding domain-like"/>
    <property type="match status" value="1"/>
</dbReference>
<gene>
    <name evidence="10" type="ORF">A2784_02270</name>
</gene>
<feature type="domain" description="ATP-citrate synthase citrate-binding" evidence="8">
    <location>
        <begin position="204"/>
        <end position="379"/>
    </location>
</feature>